<dbReference type="AlphaFoldDB" id="A0AAV9QVP8"/>
<dbReference type="EMBL" id="JAHHUM010002888">
    <property type="protein sequence ID" value="KAK5600397.1"/>
    <property type="molecule type" value="Genomic_DNA"/>
</dbReference>
<evidence type="ECO:0000313" key="1">
    <source>
        <dbReference type="EMBL" id="KAK5600397.1"/>
    </source>
</evidence>
<dbReference type="Proteomes" id="UP001311232">
    <property type="component" value="Unassembled WGS sequence"/>
</dbReference>
<evidence type="ECO:0000313" key="2">
    <source>
        <dbReference type="Proteomes" id="UP001311232"/>
    </source>
</evidence>
<keyword evidence="2" id="KW-1185">Reference proteome</keyword>
<proteinExistence type="predicted"/>
<gene>
    <name evidence="1" type="ORF">CRENBAI_023579</name>
</gene>
<sequence length="104" mass="11665">MTQSRFWKPNVVRPGTVLPLNGRKTESLFSWCALSLVCHDSPFRLMPGLDSPLSGLDLHTRKKLISSSRACCIDFDTCCLPSGGASKNYRCQVPVLFKCPKYHF</sequence>
<comment type="caution">
    <text evidence="1">The sequence shown here is derived from an EMBL/GenBank/DDBJ whole genome shotgun (WGS) entry which is preliminary data.</text>
</comment>
<organism evidence="1 2">
    <name type="scientific">Crenichthys baileyi</name>
    <name type="common">White River springfish</name>
    <dbReference type="NCBI Taxonomy" id="28760"/>
    <lineage>
        <taxon>Eukaryota</taxon>
        <taxon>Metazoa</taxon>
        <taxon>Chordata</taxon>
        <taxon>Craniata</taxon>
        <taxon>Vertebrata</taxon>
        <taxon>Euteleostomi</taxon>
        <taxon>Actinopterygii</taxon>
        <taxon>Neopterygii</taxon>
        <taxon>Teleostei</taxon>
        <taxon>Neoteleostei</taxon>
        <taxon>Acanthomorphata</taxon>
        <taxon>Ovalentaria</taxon>
        <taxon>Atherinomorphae</taxon>
        <taxon>Cyprinodontiformes</taxon>
        <taxon>Goodeidae</taxon>
        <taxon>Crenichthys</taxon>
    </lineage>
</organism>
<name>A0AAV9QVP8_9TELE</name>
<reference evidence="1 2" key="1">
    <citation type="submission" date="2021-06" db="EMBL/GenBank/DDBJ databases">
        <authorList>
            <person name="Palmer J.M."/>
        </authorList>
    </citation>
    <scope>NUCLEOTIDE SEQUENCE [LARGE SCALE GENOMIC DNA]</scope>
    <source>
        <strain evidence="1 2">MEX-2019</strain>
        <tissue evidence="1">Muscle</tissue>
    </source>
</reference>
<protein>
    <submittedName>
        <fullName evidence="1">Uncharacterized protein</fullName>
    </submittedName>
</protein>
<accession>A0AAV9QVP8</accession>